<dbReference type="InterPro" id="IPR007587">
    <property type="entry name" value="SAPS"/>
</dbReference>
<reference evidence="2 3" key="1">
    <citation type="journal article" date="2018" name="PLoS Genet.">
        <title>Population sequencing reveals clonal diversity and ancestral inbreeding in the grapevine cultivar Chardonnay.</title>
        <authorList>
            <person name="Roach M.J."/>
            <person name="Johnson D.L."/>
            <person name="Bohlmann J."/>
            <person name="van Vuuren H.J."/>
            <person name="Jones S.J."/>
            <person name="Pretorius I.S."/>
            <person name="Schmidt S.A."/>
            <person name="Borneman A.R."/>
        </authorList>
    </citation>
    <scope>NUCLEOTIDE SEQUENCE [LARGE SCALE GENOMIC DNA]</scope>
    <source>
        <strain evidence="3">cv. Chardonnay</strain>
        <tissue evidence="2">Leaf</tissue>
    </source>
</reference>
<dbReference type="PANTHER" id="PTHR12634">
    <property type="entry name" value="SIT4 YEAST -ASSOCIATING PROTEIN-RELATED"/>
    <property type="match status" value="1"/>
</dbReference>
<dbReference type="AlphaFoldDB" id="A0A438IP76"/>
<name>A0A438IP76_VITVI</name>
<dbReference type="Pfam" id="PF04499">
    <property type="entry name" value="SAPS"/>
    <property type="match status" value="1"/>
</dbReference>
<evidence type="ECO:0000313" key="3">
    <source>
        <dbReference type="Proteomes" id="UP000288805"/>
    </source>
</evidence>
<dbReference type="PANTHER" id="PTHR12634:SF37">
    <property type="entry name" value="SIT4 PHOSPHATASE-ASSOCIATED FAMILY PROTEIN"/>
    <property type="match status" value="1"/>
</dbReference>
<accession>A0A438IP76</accession>
<comment type="similarity">
    <text evidence="1">Belongs to the SAPS family.</text>
</comment>
<proteinExistence type="inferred from homology"/>
<evidence type="ECO:0000256" key="1">
    <source>
        <dbReference type="ARBA" id="ARBA00006180"/>
    </source>
</evidence>
<dbReference type="GO" id="GO:0019903">
    <property type="term" value="F:protein phosphatase binding"/>
    <property type="evidence" value="ECO:0007669"/>
    <property type="project" value="InterPro"/>
</dbReference>
<evidence type="ECO:0000313" key="2">
    <source>
        <dbReference type="EMBL" id="RVW98523.1"/>
    </source>
</evidence>
<protein>
    <submittedName>
        <fullName evidence="2">Uncharacterized protein</fullName>
    </submittedName>
</protein>
<dbReference type="Proteomes" id="UP000288805">
    <property type="component" value="Unassembled WGS sequence"/>
</dbReference>
<comment type="caution">
    <text evidence="2">The sequence shown here is derived from an EMBL/GenBank/DDBJ whole genome shotgun (WGS) entry which is preliminary data.</text>
</comment>
<organism evidence="2 3">
    <name type="scientific">Vitis vinifera</name>
    <name type="common">Grape</name>
    <dbReference type="NCBI Taxonomy" id="29760"/>
    <lineage>
        <taxon>Eukaryota</taxon>
        <taxon>Viridiplantae</taxon>
        <taxon>Streptophyta</taxon>
        <taxon>Embryophyta</taxon>
        <taxon>Tracheophyta</taxon>
        <taxon>Spermatophyta</taxon>
        <taxon>Magnoliopsida</taxon>
        <taxon>eudicotyledons</taxon>
        <taxon>Gunneridae</taxon>
        <taxon>Pentapetalae</taxon>
        <taxon>rosids</taxon>
        <taxon>Vitales</taxon>
        <taxon>Vitaceae</taxon>
        <taxon>Viteae</taxon>
        <taxon>Vitis</taxon>
    </lineage>
</organism>
<dbReference type="EMBL" id="QGNW01000093">
    <property type="protein sequence ID" value="RVW98523.1"/>
    <property type="molecule type" value="Genomic_DNA"/>
</dbReference>
<sequence length="686" mass="76890">MSADWVCDLLKLLDVSSEESLLLTTYGKLQPPLGKHRLKIVEFISVLPTIGSEAAEKELIRLGAIQQILDLYPYNNFMHHHVENIIVSCLESKNRPLIEHLLHECNLVGKILEAEKNYTLSDDLNKGVRALLESYVEDEIFTDVSRGVSSPRLAPSLLSFRVSLADDALLGEVARYPDRRSMVFSTNKGKEVVIGEAGPGSDKESVLMAEGFEEEILVLLEKIRERKGREGQALRRASKSGSSGFERELKKLEWDGAQSRNMQILRLGRAEGEGDSRCGVLVLWDNRVLRVVGYGSWGSQSLAILRTVKMGLSGFSWGVWSLWWGEHIGPNGLSVAMRRFSEGRFVKSINTNFPSFGAKGIEQSDPKSQNAFMEEGRQFLDVVLINNEAIDSMLKRNTGCFKWISWCIFSPKFFFIVNGTPLGFFESSRGLRQGDLLSSYLFVLAMETLNCLLERAREGGFLLDLKVNGRVGVGLEVSHVLFTNDMVESGELGGVSRCDGVEESLPIYFLPLFWMLRIVRLRLEQIERDFLWGGGTLKRKHLVKWATVYSDKRKGSLVGNGRRVKFWKDKWYGDKPLSVSFRSLLALATSKEAWMSDLWSHSNGRARLGEGVVVAFGISWVIHSSIRDTLLATNPEKMRFFGVSSGLPNKIGLELAQGDPKLQRISLGLAGERKTLSTDNISLRDL</sequence>
<gene>
    <name evidence="2" type="ORF">CK203_026891</name>
</gene>